<keyword evidence="1" id="KW-0812">Transmembrane</keyword>
<evidence type="ECO:0000256" key="1">
    <source>
        <dbReference type="SAM" id="Phobius"/>
    </source>
</evidence>
<sequence>MSQLLVSVENIWDQRGNNGEDNAGFRVWDLRSIYEAQLREKRKSRKFLFFNIRGNEENRVLSWDKDISDYTIRCPNSCQTTAVLSEPVDAYGVLLGPLTREARETVITRISWNLLFCNVYCNWGPPFSHSEVIRVVSLETEADTLDINSRRSWKMTGDPGSGSAGFEGPLIEFKRSARDSARTPGLQEARGIHGQIPLPPLDSVSRVIYFESELSSLRVTLVSLPPGTTTRHFLPGSMSNTKNVVPESRCTPRTGRWLAWLIGYGVTAISLLTRIVIIGYTNHILRCEAYRVKRAQKKRIEAESEKGIAS</sequence>
<accession>A0A310SNG1</accession>
<evidence type="ECO:0000313" key="3">
    <source>
        <dbReference type="Proteomes" id="UP000250275"/>
    </source>
</evidence>
<gene>
    <name evidence="2" type="ORF">WN48_07500</name>
</gene>
<proteinExistence type="predicted"/>
<keyword evidence="1" id="KW-1133">Transmembrane helix</keyword>
<dbReference type="Proteomes" id="UP000250275">
    <property type="component" value="Unassembled WGS sequence"/>
</dbReference>
<name>A0A310SNG1_9HYME</name>
<keyword evidence="3" id="KW-1185">Reference proteome</keyword>
<feature type="transmembrane region" description="Helical" evidence="1">
    <location>
        <begin position="257"/>
        <end position="277"/>
    </location>
</feature>
<protein>
    <submittedName>
        <fullName evidence="2">Uncharacterized protein</fullName>
    </submittedName>
</protein>
<evidence type="ECO:0000313" key="2">
    <source>
        <dbReference type="EMBL" id="OAD62612.1"/>
    </source>
</evidence>
<keyword evidence="1" id="KW-0472">Membrane</keyword>
<dbReference type="EMBL" id="KQ759842">
    <property type="protein sequence ID" value="OAD62612.1"/>
    <property type="molecule type" value="Genomic_DNA"/>
</dbReference>
<dbReference type="AlphaFoldDB" id="A0A310SNG1"/>
<reference evidence="2 3" key="1">
    <citation type="submission" date="2015-07" db="EMBL/GenBank/DDBJ databases">
        <title>The genome of Eufriesea mexicana.</title>
        <authorList>
            <person name="Pan H."/>
            <person name="Kapheim K."/>
        </authorList>
    </citation>
    <scope>NUCLEOTIDE SEQUENCE [LARGE SCALE GENOMIC DNA]</scope>
    <source>
        <strain evidence="2">0111107269</strain>
        <tissue evidence="2">Whole body</tissue>
    </source>
</reference>
<organism evidence="2 3">
    <name type="scientific">Eufriesea mexicana</name>
    <dbReference type="NCBI Taxonomy" id="516756"/>
    <lineage>
        <taxon>Eukaryota</taxon>
        <taxon>Metazoa</taxon>
        <taxon>Ecdysozoa</taxon>
        <taxon>Arthropoda</taxon>
        <taxon>Hexapoda</taxon>
        <taxon>Insecta</taxon>
        <taxon>Pterygota</taxon>
        <taxon>Neoptera</taxon>
        <taxon>Endopterygota</taxon>
        <taxon>Hymenoptera</taxon>
        <taxon>Apocrita</taxon>
        <taxon>Aculeata</taxon>
        <taxon>Apoidea</taxon>
        <taxon>Anthophila</taxon>
        <taxon>Apidae</taxon>
        <taxon>Eufriesea</taxon>
    </lineage>
</organism>